<name>A0A2S9J6N3_9SPHI</name>
<dbReference type="InterPro" id="IPR029065">
    <property type="entry name" value="Enolase_C-like"/>
</dbReference>
<evidence type="ECO:0000259" key="1">
    <source>
        <dbReference type="SMART" id="SM00922"/>
    </source>
</evidence>
<comment type="caution">
    <text evidence="2">The sequence shown here is derived from an EMBL/GenBank/DDBJ whole genome shotgun (WGS) entry which is preliminary data.</text>
</comment>
<dbReference type="Pfam" id="PF13378">
    <property type="entry name" value="MR_MLE_C"/>
    <property type="match status" value="1"/>
</dbReference>
<organism evidence="2 3">
    <name type="scientific">Sphingobacterium haloxyli</name>
    <dbReference type="NCBI Taxonomy" id="2100533"/>
    <lineage>
        <taxon>Bacteria</taxon>
        <taxon>Pseudomonadati</taxon>
        <taxon>Bacteroidota</taxon>
        <taxon>Sphingobacteriia</taxon>
        <taxon>Sphingobacteriales</taxon>
        <taxon>Sphingobacteriaceae</taxon>
        <taxon>Sphingobacterium</taxon>
    </lineage>
</organism>
<gene>
    <name evidence="2" type="ORF">C5745_04365</name>
</gene>
<dbReference type="EMBL" id="PVBQ01000003">
    <property type="protein sequence ID" value="PRD48445.1"/>
    <property type="molecule type" value="Genomic_DNA"/>
</dbReference>
<dbReference type="Gene3D" id="3.30.390.10">
    <property type="entry name" value="Enolase-like, N-terminal domain"/>
    <property type="match status" value="1"/>
</dbReference>
<dbReference type="Proteomes" id="UP000239711">
    <property type="component" value="Unassembled WGS sequence"/>
</dbReference>
<dbReference type="PANTHER" id="PTHR48080">
    <property type="entry name" value="D-GALACTONATE DEHYDRATASE-RELATED"/>
    <property type="match status" value="1"/>
</dbReference>
<dbReference type="OrthoDB" id="9774531at2"/>
<dbReference type="InterPro" id="IPR034593">
    <property type="entry name" value="DgoD-like"/>
</dbReference>
<evidence type="ECO:0000313" key="3">
    <source>
        <dbReference type="Proteomes" id="UP000239711"/>
    </source>
</evidence>
<protein>
    <submittedName>
        <fullName evidence="2">Mandelate racemase/muconate lactonizing protein</fullName>
    </submittedName>
</protein>
<dbReference type="RefSeq" id="WP_105715765.1">
    <property type="nucleotide sequence ID" value="NZ_PVBQ01000003.1"/>
</dbReference>
<dbReference type="SMART" id="SM00922">
    <property type="entry name" value="MR_MLE"/>
    <property type="match status" value="1"/>
</dbReference>
<dbReference type="InterPro" id="IPR036849">
    <property type="entry name" value="Enolase-like_C_sf"/>
</dbReference>
<dbReference type="InterPro" id="IPR029017">
    <property type="entry name" value="Enolase-like_N"/>
</dbReference>
<dbReference type="GO" id="GO:0016854">
    <property type="term" value="F:racemase and epimerase activity"/>
    <property type="evidence" value="ECO:0007669"/>
    <property type="project" value="UniProtKB-ARBA"/>
</dbReference>
<reference evidence="2 3" key="1">
    <citation type="submission" date="2018-02" db="EMBL/GenBank/DDBJ databases">
        <title>The draft genome of Sphingobacterium sp. 5JN-11.</title>
        <authorList>
            <person name="Liu L."/>
            <person name="Li L."/>
            <person name="Liang L."/>
            <person name="Zhang X."/>
            <person name="Wang T."/>
        </authorList>
    </citation>
    <scope>NUCLEOTIDE SEQUENCE [LARGE SCALE GENOMIC DNA]</scope>
    <source>
        <strain evidence="2 3">5JN-11</strain>
    </source>
</reference>
<dbReference type="SFLD" id="SFLDS00001">
    <property type="entry name" value="Enolase"/>
    <property type="match status" value="1"/>
</dbReference>
<keyword evidence="3" id="KW-1185">Reference proteome</keyword>
<proteinExistence type="predicted"/>
<sequence length="405" mass="45179">MRRRTFLNALNVGIASAALFNGKSHATYLTSLLDRTADDKELAYHRIQDIKFSTVQLNYPRLVGKNARLDLHGTGPNVEIVCLVTDKGAIGWASLRGSKRDAENVMGELVGQKVSELFAVKAGTLQDRHIPFDMALHDLAGVILQKPVYALLGKDKPFITDYYSGMIYFDDLEPASKPAGIDRILEECRYDYNVGYRQFKLKIGRGHKWMPYKEGLQRDIEVTKAVEQAFPDCEILVDGNNGFTSDQFIDYLKGIAGVKLFWIEEPFHETVADYQKLRNFIKREGIQTLLADGEADPDQKFLRELIQQDLLDVHLTDIEGLGFTNWRRLMPELQALGAQASPHAWGSLLKTNYTAHLAGGLGNTVTIEGVTSSSDEVDLSGYTIKDGKLIPPSTPGFGMPLLKKI</sequence>
<feature type="domain" description="Mandelate racemase/muconate lactonizing enzyme C-terminal" evidence="1">
    <location>
        <begin position="181"/>
        <end position="284"/>
    </location>
</feature>
<dbReference type="SUPFAM" id="SSF54826">
    <property type="entry name" value="Enolase N-terminal domain-like"/>
    <property type="match status" value="1"/>
</dbReference>
<evidence type="ECO:0000313" key="2">
    <source>
        <dbReference type="EMBL" id="PRD48445.1"/>
    </source>
</evidence>
<dbReference type="InterPro" id="IPR013342">
    <property type="entry name" value="Mandelate_racemase_C"/>
</dbReference>
<dbReference type="SUPFAM" id="SSF51604">
    <property type="entry name" value="Enolase C-terminal domain-like"/>
    <property type="match status" value="1"/>
</dbReference>
<dbReference type="AlphaFoldDB" id="A0A2S9J6N3"/>
<dbReference type="Gene3D" id="3.20.20.120">
    <property type="entry name" value="Enolase-like C-terminal domain"/>
    <property type="match status" value="1"/>
</dbReference>
<accession>A0A2S9J6N3</accession>